<reference evidence="4" key="1">
    <citation type="journal article" date="2019" name="Int. J. Syst. Evol. Microbiol.">
        <title>The Global Catalogue of Microorganisms (GCM) 10K type strain sequencing project: providing services to taxonomists for standard genome sequencing and annotation.</title>
        <authorList>
            <consortium name="The Broad Institute Genomics Platform"/>
            <consortium name="The Broad Institute Genome Sequencing Center for Infectious Disease"/>
            <person name="Wu L."/>
            <person name="Ma J."/>
        </authorList>
    </citation>
    <scope>NUCLEOTIDE SEQUENCE [LARGE SCALE GENOMIC DNA]</scope>
    <source>
        <strain evidence="4">JCM 13006</strain>
    </source>
</reference>
<keyword evidence="4" id="KW-1185">Reference proteome</keyword>
<evidence type="ECO:0008006" key="5">
    <source>
        <dbReference type="Google" id="ProtNLM"/>
    </source>
</evidence>
<feature type="chain" id="PRO_5047477357" description="Lipoprotein" evidence="2">
    <location>
        <begin position="25"/>
        <end position="157"/>
    </location>
</feature>
<evidence type="ECO:0000313" key="4">
    <source>
        <dbReference type="Proteomes" id="UP001501752"/>
    </source>
</evidence>
<organism evidence="3 4">
    <name type="scientific">Kitasatospora terrestris</name>
    <dbReference type="NCBI Taxonomy" id="258051"/>
    <lineage>
        <taxon>Bacteria</taxon>
        <taxon>Bacillati</taxon>
        <taxon>Actinomycetota</taxon>
        <taxon>Actinomycetes</taxon>
        <taxon>Kitasatosporales</taxon>
        <taxon>Streptomycetaceae</taxon>
        <taxon>Kitasatospora</taxon>
    </lineage>
</organism>
<protein>
    <recommendedName>
        <fullName evidence="5">Lipoprotein</fullName>
    </recommendedName>
</protein>
<keyword evidence="2" id="KW-0732">Signal</keyword>
<sequence length="157" mass="15785">MLGKALGGAIALVAVVATVNQATATDDPPTSGPAPVSATVVEIKGAAIDGKYPGRVRVDLVYTCSAPDGARSLNTSVEQTDPEDKDNVAFGSTRTSPATVVCDGTAHPQEVIVSSKTFNWLDGIDGIVVATVTDLGATPPAAADAKQLTLAVPRTGA</sequence>
<dbReference type="RefSeq" id="WP_345700789.1">
    <property type="nucleotide sequence ID" value="NZ_BAABIS010000001.1"/>
</dbReference>
<proteinExistence type="predicted"/>
<gene>
    <name evidence="3" type="ORF">GCM10023235_68550</name>
</gene>
<dbReference type="EMBL" id="BAABIS010000001">
    <property type="protein sequence ID" value="GAA4878694.1"/>
    <property type="molecule type" value="Genomic_DNA"/>
</dbReference>
<evidence type="ECO:0000256" key="2">
    <source>
        <dbReference type="SAM" id="SignalP"/>
    </source>
</evidence>
<feature type="region of interest" description="Disordered" evidence="1">
    <location>
        <begin position="73"/>
        <end position="92"/>
    </location>
</feature>
<comment type="caution">
    <text evidence="3">The sequence shown here is derived from an EMBL/GenBank/DDBJ whole genome shotgun (WGS) entry which is preliminary data.</text>
</comment>
<accession>A0ABP9EGL1</accession>
<feature type="signal peptide" evidence="2">
    <location>
        <begin position="1"/>
        <end position="24"/>
    </location>
</feature>
<evidence type="ECO:0000256" key="1">
    <source>
        <dbReference type="SAM" id="MobiDB-lite"/>
    </source>
</evidence>
<evidence type="ECO:0000313" key="3">
    <source>
        <dbReference type="EMBL" id="GAA4878694.1"/>
    </source>
</evidence>
<dbReference type="Proteomes" id="UP001501752">
    <property type="component" value="Unassembled WGS sequence"/>
</dbReference>
<name>A0ABP9EGL1_9ACTN</name>